<sequence length="116" mass="13220">MTQAHTQLLKSKVGTQIITKRENHTITRNASFFKDFVKPDSDPIIPSLKPSTHINPPLQVSPSMNLNELPEDDSSQEDPAQDRNEDTKQHRTRRRPQYLEDYVCDSDSLNEAGGEM</sequence>
<accession>A0AAW1M2N1</accession>
<gene>
    <name evidence="2" type="ORF">QE152_g8716</name>
</gene>
<organism evidence="2 3">
    <name type="scientific">Popillia japonica</name>
    <name type="common">Japanese beetle</name>
    <dbReference type="NCBI Taxonomy" id="7064"/>
    <lineage>
        <taxon>Eukaryota</taxon>
        <taxon>Metazoa</taxon>
        <taxon>Ecdysozoa</taxon>
        <taxon>Arthropoda</taxon>
        <taxon>Hexapoda</taxon>
        <taxon>Insecta</taxon>
        <taxon>Pterygota</taxon>
        <taxon>Neoptera</taxon>
        <taxon>Endopterygota</taxon>
        <taxon>Coleoptera</taxon>
        <taxon>Polyphaga</taxon>
        <taxon>Scarabaeiformia</taxon>
        <taxon>Scarabaeidae</taxon>
        <taxon>Rutelinae</taxon>
        <taxon>Popillia</taxon>
    </lineage>
</organism>
<proteinExistence type="predicted"/>
<comment type="caution">
    <text evidence="2">The sequence shown here is derived from an EMBL/GenBank/DDBJ whole genome shotgun (WGS) entry which is preliminary data.</text>
</comment>
<reference evidence="2 3" key="1">
    <citation type="journal article" date="2024" name="BMC Genomics">
        <title>De novo assembly and annotation of Popillia japonica's genome with initial clues to its potential as an invasive pest.</title>
        <authorList>
            <person name="Cucini C."/>
            <person name="Boschi S."/>
            <person name="Funari R."/>
            <person name="Cardaioli E."/>
            <person name="Iannotti N."/>
            <person name="Marturano G."/>
            <person name="Paoli F."/>
            <person name="Bruttini M."/>
            <person name="Carapelli A."/>
            <person name="Frati F."/>
            <person name="Nardi F."/>
        </authorList>
    </citation>
    <scope>NUCLEOTIDE SEQUENCE [LARGE SCALE GENOMIC DNA]</scope>
    <source>
        <strain evidence="2">DMR45628</strain>
    </source>
</reference>
<name>A0AAW1M2N1_POPJA</name>
<evidence type="ECO:0000256" key="1">
    <source>
        <dbReference type="SAM" id="MobiDB-lite"/>
    </source>
</evidence>
<feature type="compositionally biased region" description="Basic and acidic residues" evidence="1">
    <location>
        <begin position="80"/>
        <end position="89"/>
    </location>
</feature>
<dbReference type="EMBL" id="JASPKY010000071">
    <property type="protein sequence ID" value="KAK9739754.1"/>
    <property type="molecule type" value="Genomic_DNA"/>
</dbReference>
<evidence type="ECO:0000313" key="2">
    <source>
        <dbReference type="EMBL" id="KAK9739754.1"/>
    </source>
</evidence>
<protein>
    <submittedName>
        <fullName evidence="2">Uncharacterized protein</fullName>
    </submittedName>
</protein>
<dbReference type="Proteomes" id="UP001458880">
    <property type="component" value="Unassembled WGS sequence"/>
</dbReference>
<feature type="region of interest" description="Disordered" evidence="1">
    <location>
        <begin position="38"/>
        <end position="116"/>
    </location>
</feature>
<feature type="compositionally biased region" description="Polar residues" evidence="1">
    <location>
        <begin position="49"/>
        <end position="66"/>
    </location>
</feature>
<dbReference type="AlphaFoldDB" id="A0AAW1M2N1"/>
<evidence type="ECO:0000313" key="3">
    <source>
        <dbReference type="Proteomes" id="UP001458880"/>
    </source>
</evidence>
<keyword evidence="3" id="KW-1185">Reference proteome</keyword>